<evidence type="ECO:0000256" key="1">
    <source>
        <dbReference type="SAM" id="SignalP"/>
    </source>
</evidence>
<dbReference type="Proteomes" id="UP000811255">
    <property type="component" value="Unassembled WGS sequence"/>
</dbReference>
<keyword evidence="1" id="KW-0732">Signal</keyword>
<dbReference type="EMBL" id="JAHFVK010000001">
    <property type="protein sequence ID" value="MBT2134147.1"/>
    <property type="molecule type" value="Genomic_DNA"/>
</dbReference>
<keyword evidence="3" id="KW-1185">Reference proteome</keyword>
<feature type="chain" id="PRO_5047291105" evidence="1">
    <location>
        <begin position="21"/>
        <end position="162"/>
    </location>
</feature>
<evidence type="ECO:0000313" key="3">
    <source>
        <dbReference type="Proteomes" id="UP000811255"/>
    </source>
</evidence>
<dbReference type="RefSeq" id="WP_214535495.1">
    <property type="nucleotide sequence ID" value="NZ_JAHFVK010000001.1"/>
</dbReference>
<evidence type="ECO:0000313" key="2">
    <source>
        <dbReference type="EMBL" id="MBT2134147.1"/>
    </source>
</evidence>
<accession>A0ABS5W319</accession>
<name>A0ABS5W319_9SPHN</name>
<dbReference type="SUPFAM" id="SSF69318">
    <property type="entry name" value="Integrin alpha N-terminal domain"/>
    <property type="match status" value="1"/>
</dbReference>
<feature type="signal peptide" evidence="1">
    <location>
        <begin position="1"/>
        <end position="20"/>
    </location>
</feature>
<proteinExistence type="predicted"/>
<comment type="caution">
    <text evidence="2">The sequence shown here is derived from an EMBL/GenBank/DDBJ whole genome shotgun (WGS) entry which is preliminary data.</text>
</comment>
<reference evidence="2 3" key="1">
    <citation type="submission" date="2021-05" db="EMBL/GenBank/DDBJ databases">
        <title>Croceibacterium sp. LX-88 genome sequence.</title>
        <authorList>
            <person name="Luo X."/>
        </authorList>
    </citation>
    <scope>NUCLEOTIDE SEQUENCE [LARGE SCALE GENOMIC DNA]</scope>
    <source>
        <strain evidence="2 3">LX-88</strain>
    </source>
</reference>
<organism evidence="2 3">
    <name type="scientific">Croceibacterium selenioxidans</name>
    <dbReference type="NCBI Taxonomy" id="2838833"/>
    <lineage>
        <taxon>Bacteria</taxon>
        <taxon>Pseudomonadati</taxon>
        <taxon>Pseudomonadota</taxon>
        <taxon>Alphaproteobacteria</taxon>
        <taxon>Sphingomonadales</taxon>
        <taxon>Erythrobacteraceae</taxon>
        <taxon>Croceibacterium</taxon>
    </lineage>
</organism>
<dbReference type="InterPro" id="IPR028994">
    <property type="entry name" value="Integrin_alpha_N"/>
</dbReference>
<protein>
    <submittedName>
        <fullName evidence="2">Uncharacterized protein</fullName>
    </submittedName>
</protein>
<sequence>MRALSIAALSLIFLASPALSQDKLSNAESAAAFRAAGFKQEGGQWRGCEDPGTASYTPGEIAEVRDLNGDGQPEAIITEGSVFCFGSTEVGYVIVSQQPDGAWKQVTSGPGIVSVLEQKGAGGWPDLEIGGPGFCFPVERWNGTAYELNRFQYEGKRCTPNE</sequence>
<gene>
    <name evidence="2" type="ORF">KK137_07365</name>
</gene>